<name>A0ABY3GQT2_9ACTN</name>
<protein>
    <recommendedName>
        <fullName evidence="4">Mobile element transfer</fullName>
    </recommendedName>
</protein>
<dbReference type="RefSeq" id="WP_146583455.1">
    <property type="nucleotide sequence ID" value="NZ_VOGX01000092.1"/>
</dbReference>
<reference evidence="3" key="1">
    <citation type="journal article" date="2019" name="Microbiol. Resour. Announc.">
        <title>Draft Genomic Sequences of Streptomyces misionensis and Streptomyces albidoflavus, bacteria applied for phytopathogen biocontrol.</title>
        <authorList>
            <person name="Pylro V."/>
            <person name="Dias A."/>
            <person name="Andreote F."/>
            <person name="Varani A."/>
            <person name="Andreote C."/>
            <person name="Bernardo E."/>
            <person name="Martins T."/>
        </authorList>
    </citation>
    <scope>NUCLEOTIDE SEQUENCE [LARGE SCALE GENOMIC DNA]</scope>
    <source>
        <strain evidence="3">77</strain>
    </source>
</reference>
<evidence type="ECO:0000313" key="3">
    <source>
        <dbReference type="Proteomes" id="UP000318052"/>
    </source>
</evidence>
<accession>A0ABY3GQT2</accession>
<feature type="region of interest" description="Disordered" evidence="1">
    <location>
        <begin position="44"/>
        <end position="69"/>
    </location>
</feature>
<gene>
    <name evidence="2" type="ORF">FRZ02_32665</name>
</gene>
<sequence>MKYSTPAGGTVRVTARLFGRSTVTCTCGFTRTVADRTADALANRHAGSCRRGTPDRARRAAPGSIGTQR</sequence>
<dbReference type="EMBL" id="VOGX01000092">
    <property type="protein sequence ID" value="TWV16525.1"/>
    <property type="molecule type" value="Genomic_DNA"/>
</dbReference>
<proteinExistence type="predicted"/>
<evidence type="ECO:0000313" key="2">
    <source>
        <dbReference type="EMBL" id="TWV16525.1"/>
    </source>
</evidence>
<comment type="caution">
    <text evidence="2">The sequence shown here is derived from an EMBL/GenBank/DDBJ whole genome shotgun (WGS) entry which is preliminary data.</text>
</comment>
<evidence type="ECO:0000256" key="1">
    <source>
        <dbReference type="SAM" id="MobiDB-lite"/>
    </source>
</evidence>
<dbReference type="Proteomes" id="UP000318052">
    <property type="component" value="Unassembled WGS sequence"/>
</dbReference>
<evidence type="ECO:0008006" key="4">
    <source>
        <dbReference type="Google" id="ProtNLM"/>
    </source>
</evidence>
<keyword evidence="3" id="KW-1185">Reference proteome</keyword>
<organism evidence="2 3">
    <name type="scientific">Streptomyces albidoflavus</name>
    <dbReference type="NCBI Taxonomy" id="1886"/>
    <lineage>
        <taxon>Bacteria</taxon>
        <taxon>Bacillati</taxon>
        <taxon>Actinomycetota</taxon>
        <taxon>Actinomycetes</taxon>
        <taxon>Kitasatosporales</taxon>
        <taxon>Streptomycetaceae</taxon>
        <taxon>Streptomyces</taxon>
        <taxon>Streptomyces albidoflavus group</taxon>
    </lineage>
</organism>